<sequence length="130" mass="13971">MTAWTGSGAVFDTGALIALDRRSREVAAIVDEARRGNARISIPAGCVGQAWRDPARQARLASLLRLSNVDIVALDDAEARRVGLLLAARRGRDVVDAHVAIVASRLRQTVVTSDPDDIARLAPSVRTHRV</sequence>
<dbReference type="SUPFAM" id="SSF88723">
    <property type="entry name" value="PIN domain-like"/>
    <property type="match status" value="1"/>
</dbReference>
<accession>A0ABU2JBG0</accession>
<comment type="caution">
    <text evidence="6">The sequence shown here is derived from an EMBL/GenBank/DDBJ whole genome shotgun (WGS) entry which is preliminary data.</text>
</comment>
<dbReference type="InterPro" id="IPR029060">
    <property type="entry name" value="PIN-like_dom_sf"/>
</dbReference>
<evidence type="ECO:0000256" key="3">
    <source>
        <dbReference type="ARBA" id="ARBA00022801"/>
    </source>
</evidence>
<feature type="domain" description="PIN" evidence="5">
    <location>
        <begin position="10"/>
        <end position="121"/>
    </location>
</feature>
<organism evidence="6 7">
    <name type="scientific">Jatrophihabitans lederbergiae</name>
    <dbReference type="NCBI Taxonomy" id="3075547"/>
    <lineage>
        <taxon>Bacteria</taxon>
        <taxon>Bacillati</taxon>
        <taxon>Actinomycetota</taxon>
        <taxon>Actinomycetes</taxon>
        <taxon>Jatrophihabitantales</taxon>
        <taxon>Jatrophihabitantaceae</taxon>
        <taxon>Jatrophihabitans</taxon>
    </lineage>
</organism>
<evidence type="ECO:0000313" key="7">
    <source>
        <dbReference type="Proteomes" id="UP001183176"/>
    </source>
</evidence>
<dbReference type="Proteomes" id="UP001183176">
    <property type="component" value="Unassembled WGS sequence"/>
</dbReference>
<dbReference type="RefSeq" id="WP_311422968.1">
    <property type="nucleotide sequence ID" value="NZ_JAVREH010000010.1"/>
</dbReference>
<keyword evidence="3" id="KW-0378">Hydrolase</keyword>
<keyword evidence="7" id="KW-1185">Reference proteome</keyword>
<evidence type="ECO:0000256" key="1">
    <source>
        <dbReference type="ARBA" id="ARBA00022722"/>
    </source>
</evidence>
<evidence type="ECO:0000256" key="2">
    <source>
        <dbReference type="ARBA" id="ARBA00022723"/>
    </source>
</evidence>
<dbReference type="Gene3D" id="3.40.50.1010">
    <property type="entry name" value="5'-nuclease"/>
    <property type="match status" value="1"/>
</dbReference>
<keyword evidence="4" id="KW-0460">Magnesium</keyword>
<evidence type="ECO:0000313" key="6">
    <source>
        <dbReference type="EMBL" id="MDT0261814.1"/>
    </source>
</evidence>
<keyword evidence="1" id="KW-0540">Nuclease</keyword>
<proteinExistence type="predicted"/>
<dbReference type="EMBL" id="JAVREH010000010">
    <property type="protein sequence ID" value="MDT0261814.1"/>
    <property type="molecule type" value="Genomic_DNA"/>
</dbReference>
<dbReference type="InterPro" id="IPR002716">
    <property type="entry name" value="PIN_dom"/>
</dbReference>
<protein>
    <submittedName>
        <fullName evidence="6">PIN domain-containing protein</fullName>
    </submittedName>
</protein>
<reference evidence="7" key="1">
    <citation type="submission" date="2023-07" db="EMBL/GenBank/DDBJ databases">
        <title>30 novel species of actinomycetes from the DSMZ collection.</title>
        <authorList>
            <person name="Nouioui I."/>
        </authorList>
    </citation>
    <scope>NUCLEOTIDE SEQUENCE [LARGE SCALE GENOMIC DNA]</scope>
    <source>
        <strain evidence="7">DSM 44399</strain>
    </source>
</reference>
<name>A0ABU2JBG0_9ACTN</name>
<keyword evidence="2" id="KW-0479">Metal-binding</keyword>
<evidence type="ECO:0000259" key="5">
    <source>
        <dbReference type="Pfam" id="PF01850"/>
    </source>
</evidence>
<gene>
    <name evidence="6" type="ORF">RM423_10440</name>
</gene>
<dbReference type="Pfam" id="PF01850">
    <property type="entry name" value="PIN"/>
    <property type="match status" value="1"/>
</dbReference>
<evidence type="ECO:0000256" key="4">
    <source>
        <dbReference type="ARBA" id="ARBA00022842"/>
    </source>
</evidence>